<dbReference type="InterPro" id="IPR000847">
    <property type="entry name" value="LysR_HTH_N"/>
</dbReference>
<comment type="similarity">
    <text evidence="1">Belongs to the LysR transcriptional regulatory family.</text>
</comment>
<dbReference type="Proteomes" id="UP000177515">
    <property type="component" value="Chromosome 2"/>
</dbReference>
<dbReference type="InterPro" id="IPR005119">
    <property type="entry name" value="LysR_subst-bd"/>
</dbReference>
<evidence type="ECO:0000259" key="5">
    <source>
        <dbReference type="PROSITE" id="PS50931"/>
    </source>
</evidence>
<dbReference type="PANTHER" id="PTHR30419">
    <property type="entry name" value="HTH-TYPE TRANSCRIPTIONAL REGULATOR YBHD"/>
    <property type="match status" value="1"/>
</dbReference>
<dbReference type="SUPFAM" id="SSF53850">
    <property type="entry name" value="Periplasmic binding protein-like II"/>
    <property type="match status" value="1"/>
</dbReference>
<dbReference type="Pfam" id="PF00126">
    <property type="entry name" value="HTH_1"/>
    <property type="match status" value="1"/>
</dbReference>
<feature type="domain" description="HTH lysR-type" evidence="5">
    <location>
        <begin position="3"/>
        <end position="60"/>
    </location>
</feature>
<dbReference type="SUPFAM" id="SSF46785">
    <property type="entry name" value="Winged helix' DNA-binding domain"/>
    <property type="match status" value="1"/>
</dbReference>
<keyword evidence="7" id="KW-1185">Reference proteome</keyword>
<dbReference type="PANTHER" id="PTHR30419:SF2">
    <property type="entry name" value="LYSR FAMILY TRANSCRIPTIONAL REGULATOR"/>
    <property type="match status" value="1"/>
</dbReference>
<dbReference type="EMBL" id="CP017755">
    <property type="protein sequence ID" value="AOZ09337.1"/>
    <property type="molecule type" value="Genomic_DNA"/>
</dbReference>
<proteinExistence type="inferred from homology"/>
<evidence type="ECO:0000313" key="6">
    <source>
        <dbReference type="EMBL" id="AOZ09337.1"/>
    </source>
</evidence>
<protein>
    <submittedName>
        <fullName evidence="6">LysR family transcriptional regulator</fullName>
    </submittedName>
</protein>
<dbReference type="RefSeq" id="WP_071020489.1">
    <property type="nucleotide sequence ID" value="NZ_CP017755.1"/>
</dbReference>
<dbReference type="InterPro" id="IPR036390">
    <property type="entry name" value="WH_DNA-bd_sf"/>
</dbReference>
<keyword evidence="2" id="KW-0805">Transcription regulation</keyword>
<accession>A0ABM6FC80</accession>
<gene>
    <name evidence="6" type="ORF">BKK80_26500</name>
</gene>
<name>A0ABM6FC80_9BURK</name>
<evidence type="ECO:0000256" key="1">
    <source>
        <dbReference type="ARBA" id="ARBA00009437"/>
    </source>
</evidence>
<dbReference type="Pfam" id="PF03466">
    <property type="entry name" value="LysR_substrate"/>
    <property type="match status" value="1"/>
</dbReference>
<reference evidence="6 7" key="1">
    <citation type="submission" date="2016-10" db="EMBL/GenBank/DDBJ databases">
        <title>Complete genome sequences of three Cupriavidus strains isolated from various Malaysian environments.</title>
        <authorList>
            <person name="Abdullah A.A.-A."/>
            <person name="Shafie N.A.H."/>
            <person name="Lau N.S."/>
        </authorList>
    </citation>
    <scope>NUCLEOTIDE SEQUENCE [LARGE SCALE GENOMIC DNA]</scope>
    <source>
        <strain evidence="6 7">USMAA1020</strain>
    </source>
</reference>
<dbReference type="InterPro" id="IPR050950">
    <property type="entry name" value="HTH-type_LysR_regulators"/>
</dbReference>
<dbReference type="InterPro" id="IPR036388">
    <property type="entry name" value="WH-like_DNA-bd_sf"/>
</dbReference>
<evidence type="ECO:0000313" key="7">
    <source>
        <dbReference type="Proteomes" id="UP000177515"/>
    </source>
</evidence>
<evidence type="ECO:0000256" key="4">
    <source>
        <dbReference type="ARBA" id="ARBA00023163"/>
    </source>
</evidence>
<keyword evidence="4" id="KW-0804">Transcription</keyword>
<keyword evidence="3" id="KW-0238">DNA-binding</keyword>
<dbReference type="Gene3D" id="3.40.190.290">
    <property type="match status" value="1"/>
</dbReference>
<dbReference type="CDD" id="cd08421">
    <property type="entry name" value="PBP2_LTTR_like_1"/>
    <property type="match status" value="1"/>
</dbReference>
<dbReference type="Gene3D" id="1.10.10.10">
    <property type="entry name" value="Winged helix-like DNA-binding domain superfamily/Winged helix DNA-binding domain"/>
    <property type="match status" value="1"/>
</dbReference>
<evidence type="ECO:0000256" key="2">
    <source>
        <dbReference type="ARBA" id="ARBA00023015"/>
    </source>
</evidence>
<evidence type="ECO:0000256" key="3">
    <source>
        <dbReference type="ARBA" id="ARBA00023125"/>
    </source>
</evidence>
<dbReference type="PROSITE" id="PS50931">
    <property type="entry name" value="HTH_LYSR"/>
    <property type="match status" value="1"/>
</dbReference>
<organism evidence="6 7">
    <name type="scientific">Cupriavidus malaysiensis</name>
    <dbReference type="NCBI Taxonomy" id="367825"/>
    <lineage>
        <taxon>Bacteria</taxon>
        <taxon>Pseudomonadati</taxon>
        <taxon>Pseudomonadota</taxon>
        <taxon>Betaproteobacteria</taxon>
        <taxon>Burkholderiales</taxon>
        <taxon>Burkholderiaceae</taxon>
        <taxon>Cupriavidus</taxon>
    </lineage>
</organism>
<sequence length="298" mass="32106">MRFDLTDLRLFLNVLEAGTITGGAEATHMTLASASERVRAMEDTLGAALLLRERRGVRPTAAGHTLAQHARLVLHQVERLQGELGGYGRGLQGHIRLLCNTSALSEHLPQALSGFLAEHPLISVELEERVSYEIVDAVRNDLCDIGVVSDAADLAGLQSFVFRADPLALIVPRGHALAQRAGASLADVVDQPFVGLSEGSALQEHVEHHARRQGRRLAYRVRLRSLEAICRMVGAGIGVGIVPQAVAVRCARAAGIKRIALSDAWAARSLMLCVRELEALPVPTRQLVRHLLQGAPGQ</sequence>